<proteinExistence type="inferred from homology"/>
<evidence type="ECO:0000256" key="2">
    <source>
        <dbReference type="ARBA" id="ARBA00022448"/>
    </source>
</evidence>
<keyword evidence="6 9" id="KW-1133">Transmembrane helix</keyword>
<evidence type="ECO:0000259" key="10">
    <source>
        <dbReference type="Pfam" id="PF02355"/>
    </source>
</evidence>
<dbReference type="InterPro" id="IPR022646">
    <property type="entry name" value="SecD/SecF_CS"/>
</dbReference>
<feature type="transmembrane region" description="Helical" evidence="9">
    <location>
        <begin position="137"/>
        <end position="157"/>
    </location>
</feature>
<feature type="domain" description="Protein export membrane protein SecD/SecF C-terminal" evidence="10">
    <location>
        <begin position="117"/>
        <end position="294"/>
    </location>
</feature>
<evidence type="ECO:0000256" key="7">
    <source>
        <dbReference type="ARBA" id="ARBA00023010"/>
    </source>
</evidence>
<name>A0A8E4GI09_9ENTR</name>
<feature type="transmembrane region" description="Helical" evidence="9">
    <location>
        <begin position="164"/>
        <end position="188"/>
    </location>
</feature>
<evidence type="ECO:0000256" key="4">
    <source>
        <dbReference type="ARBA" id="ARBA00022692"/>
    </source>
</evidence>
<dbReference type="NCBIfam" id="TIGR00916">
    <property type="entry name" value="2A0604s01"/>
    <property type="match status" value="1"/>
</dbReference>
<dbReference type="NCBIfam" id="TIGR00966">
    <property type="entry name" value="transloc_SecF"/>
    <property type="match status" value="1"/>
</dbReference>
<dbReference type="EMBL" id="LR890047">
    <property type="protein sequence ID" value="CAD6513031.1"/>
    <property type="molecule type" value="Genomic_DNA"/>
</dbReference>
<comment type="subcellular location">
    <subcellularLocation>
        <location evidence="1 9">Cell membrane</location>
        <topology evidence="1 9">Multi-pass membrane protein</topology>
    </subcellularLocation>
</comment>
<dbReference type="GO" id="GO:0065002">
    <property type="term" value="P:intracellular protein transmembrane transport"/>
    <property type="evidence" value="ECO:0007669"/>
    <property type="project" value="UniProtKB-UniRule"/>
</dbReference>
<feature type="transmembrane region" description="Helical" evidence="9">
    <location>
        <begin position="194"/>
        <end position="212"/>
    </location>
</feature>
<keyword evidence="4 9" id="KW-0812">Transmembrane</keyword>
<dbReference type="KEGG" id="ptf:PROFFT_A_06800"/>
<sequence>MLLRECNVEQLNYDLKIIDFMRWDLVALTISGLILCTCFFIMILKGFNLGLDFTGGTVIELTSKQAPDLNIVRDAVKKAGYPNPVIQKLGNNHDLIIRIGPIQELSNKIVNVVKGAIKGDVVIKSIESIGPSVDTEMAPTSILALLVALICILFYLGLRFEWRLALGTIIALVHDVIITLGLLSLLSIEIDLNILASLMSVIGYSLNDSVVISDRIRENFRNINHGTPYEIINVSITQTLKRTIVTSATAIAAVLILYIFGGTMLKNFSLTMLIGISVGTISSIYVASVIALKLGINSEHIVLPKIKQEEN</sequence>
<evidence type="ECO:0000313" key="12">
    <source>
        <dbReference type="Proteomes" id="UP000683585"/>
    </source>
</evidence>
<dbReference type="Proteomes" id="UP000683585">
    <property type="component" value="Chromosome"/>
</dbReference>
<dbReference type="InterPro" id="IPR022813">
    <property type="entry name" value="SecD/SecF_arch_bac"/>
</dbReference>
<keyword evidence="2 9" id="KW-0813">Transport</keyword>
<feature type="transmembrane region" description="Helical" evidence="9">
    <location>
        <begin position="243"/>
        <end position="261"/>
    </location>
</feature>
<comment type="similarity">
    <text evidence="9">Belongs to the SecD/SecF family. SecF subfamily.</text>
</comment>
<dbReference type="PANTHER" id="PTHR30081">
    <property type="entry name" value="PROTEIN-EXPORT MEMBRANE PROTEIN SEC"/>
    <property type="match status" value="1"/>
</dbReference>
<dbReference type="InterPro" id="IPR005665">
    <property type="entry name" value="SecF_bac"/>
</dbReference>
<evidence type="ECO:0000256" key="6">
    <source>
        <dbReference type="ARBA" id="ARBA00022989"/>
    </source>
</evidence>
<dbReference type="PANTHER" id="PTHR30081:SF8">
    <property type="entry name" value="PROTEIN TRANSLOCASE SUBUNIT SECF"/>
    <property type="match status" value="1"/>
</dbReference>
<dbReference type="Pfam" id="PF07549">
    <property type="entry name" value="Sec_GG"/>
    <property type="match status" value="1"/>
</dbReference>
<feature type="transmembrane region" description="Helical" evidence="9">
    <location>
        <begin position="25"/>
        <end position="44"/>
    </location>
</feature>
<dbReference type="Gene3D" id="1.20.1640.10">
    <property type="entry name" value="Multidrug efflux transporter AcrB transmembrane domain"/>
    <property type="match status" value="1"/>
</dbReference>
<protein>
    <recommendedName>
        <fullName evidence="9">Protein-export membrane protein SecF</fullName>
    </recommendedName>
</protein>
<organism evidence="11 12">
    <name type="scientific">Candidatus Profftia tarda</name>
    <dbReference type="NCBI Taxonomy" id="1177216"/>
    <lineage>
        <taxon>Bacteria</taxon>
        <taxon>Pseudomonadati</taxon>
        <taxon>Pseudomonadota</taxon>
        <taxon>Gammaproteobacteria</taxon>
        <taxon>Enterobacterales</taxon>
        <taxon>Enterobacteriaceae</taxon>
        <taxon>Candidatus Profftia</taxon>
    </lineage>
</organism>
<evidence type="ECO:0000256" key="9">
    <source>
        <dbReference type="HAMAP-Rule" id="MF_01464"/>
    </source>
</evidence>
<evidence type="ECO:0000256" key="1">
    <source>
        <dbReference type="ARBA" id="ARBA00004651"/>
    </source>
</evidence>
<evidence type="ECO:0000256" key="8">
    <source>
        <dbReference type="ARBA" id="ARBA00023136"/>
    </source>
</evidence>
<gene>
    <name evidence="9 11" type="primary">secF</name>
    <name evidence="11" type="ORF">PROFFT_A_06800</name>
</gene>
<keyword evidence="8 9" id="KW-0472">Membrane</keyword>
<dbReference type="GO" id="GO:0043952">
    <property type="term" value="P:protein transport by the Sec complex"/>
    <property type="evidence" value="ECO:0007669"/>
    <property type="project" value="UniProtKB-UniRule"/>
</dbReference>
<dbReference type="GO" id="GO:0006605">
    <property type="term" value="P:protein targeting"/>
    <property type="evidence" value="ECO:0007669"/>
    <property type="project" value="UniProtKB-UniRule"/>
</dbReference>
<dbReference type="GO" id="GO:0015450">
    <property type="term" value="F:protein-transporting ATPase activity"/>
    <property type="evidence" value="ECO:0007669"/>
    <property type="project" value="InterPro"/>
</dbReference>
<accession>A0A8E4GI09</accession>
<dbReference type="HAMAP" id="MF_01464_B">
    <property type="entry name" value="SecF_B"/>
    <property type="match status" value="1"/>
</dbReference>
<dbReference type="InterPro" id="IPR022645">
    <property type="entry name" value="SecD/SecF_bac"/>
</dbReference>
<reference evidence="11" key="1">
    <citation type="submission" date="2020-10" db="EMBL/GenBank/DDBJ databases">
        <authorList>
            <person name="Szabo G."/>
        </authorList>
    </citation>
    <scope>NUCLEOTIDE SEQUENCE</scope>
    <source>
        <strain evidence="11">PROFFT</strain>
    </source>
</reference>
<dbReference type="PRINTS" id="PR01755">
    <property type="entry name" value="SECFTRNLCASE"/>
</dbReference>
<evidence type="ECO:0000256" key="3">
    <source>
        <dbReference type="ARBA" id="ARBA00022475"/>
    </source>
</evidence>
<dbReference type="InterPro" id="IPR055344">
    <property type="entry name" value="SecD_SecF_C_bact"/>
</dbReference>
<comment type="subunit">
    <text evidence="9">Forms a complex with SecD. Part of the essential Sec protein translocation apparatus which comprises SecA, SecYEG and auxiliary proteins SecDF-YajC and YidC.</text>
</comment>
<comment type="function">
    <text evidence="9">Part of the Sec protein translocase complex. Interacts with the SecYEG preprotein conducting channel. SecDF uses the proton motive force (PMF) to complete protein translocation after the ATP-dependent function of SecA.</text>
</comment>
<keyword evidence="7 9" id="KW-0811">Translocation</keyword>
<dbReference type="AlphaFoldDB" id="A0A8E4GI09"/>
<dbReference type="InterPro" id="IPR048634">
    <property type="entry name" value="SecD_SecF_C"/>
</dbReference>
<keyword evidence="12" id="KW-1185">Reference proteome</keyword>
<keyword evidence="5 9" id="KW-0653">Protein transport</keyword>
<feature type="transmembrane region" description="Helical" evidence="9">
    <location>
        <begin position="273"/>
        <end position="296"/>
    </location>
</feature>
<keyword evidence="3 9" id="KW-1003">Cell membrane</keyword>
<evidence type="ECO:0000313" key="11">
    <source>
        <dbReference type="EMBL" id="CAD6513031.1"/>
    </source>
</evidence>
<dbReference type="SUPFAM" id="SSF82866">
    <property type="entry name" value="Multidrug efflux transporter AcrB transmembrane domain"/>
    <property type="match status" value="1"/>
</dbReference>
<dbReference type="GO" id="GO:0005886">
    <property type="term" value="C:plasma membrane"/>
    <property type="evidence" value="ECO:0007669"/>
    <property type="project" value="UniProtKB-SubCell"/>
</dbReference>
<evidence type="ECO:0000256" key="5">
    <source>
        <dbReference type="ARBA" id="ARBA00022927"/>
    </source>
</evidence>
<dbReference type="Pfam" id="PF02355">
    <property type="entry name" value="SecD_SecF_C"/>
    <property type="match status" value="1"/>
</dbReference>